<dbReference type="Gene3D" id="1.10.287.950">
    <property type="entry name" value="Methyl-accepting chemotaxis protein"/>
    <property type="match status" value="1"/>
</dbReference>
<dbReference type="EMBL" id="CP003837">
    <property type="protein sequence ID" value="AGH42814.1"/>
    <property type="molecule type" value="Genomic_DNA"/>
</dbReference>
<dbReference type="Proteomes" id="UP000011864">
    <property type="component" value="Chromosome"/>
</dbReference>
<sequence>MDSVVDSFQLVSDNITTVASSADMQSKNVKSINDSTRLLLELSGEGQNNVNIVKNEALELAVLCKKLEQQLQQFSV</sequence>
<dbReference type="PATRIC" id="fig|1129794.4.peg.696"/>
<organism evidence="1 2">
    <name type="scientific">Paraglaciecola psychrophila 170</name>
    <dbReference type="NCBI Taxonomy" id="1129794"/>
    <lineage>
        <taxon>Bacteria</taxon>
        <taxon>Pseudomonadati</taxon>
        <taxon>Pseudomonadota</taxon>
        <taxon>Gammaproteobacteria</taxon>
        <taxon>Alteromonadales</taxon>
        <taxon>Alteromonadaceae</taxon>
        <taxon>Paraglaciecola</taxon>
    </lineage>
</organism>
<reference evidence="1 2" key="1">
    <citation type="journal article" date="2013" name="Genome Announc.">
        <title>Complete Genome Sequence of Glaciecola psychrophila Strain 170T.</title>
        <authorList>
            <person name="Yin J."/>
            <person name="Chen J."/>
            <person name="Liu G."/>
            <person name="Yu Y."/>
            <person name="Song L."/>
            <person name="Wang X."/>
            <person name="Qu X."/>
        </authorList>
    </citation>
    <scope>NUCLEOTIDE SEQUENCE [LARGE SCALE GENOMIC DNA]</scope>
    <source>
        <strain evidence="1 2">170</strain>
    </source>
</reference>
<accession>K7AMT6</accession>
<dbReference type="AlphaFoldDB" id="K7AMT6"/>
<gene>
    <name evidence="1" type="ORF">C427_0704</name>
</gene>
<dbReference type="STRING" id="1129794.C427_0704"/>
<evidence type="ECO:0000313" key="2">
    <source>
        <dbReference type="Proteomes" id="UP000011864"/>
    </source>
</evidence>
<dbReference type="KEGG" id="gps:C427_0704"/>
<dbReference type="HOGENOM" id="CLU_2651169_0_0_6"/>
<protein>
    <recommendedName>
        <fullName evidence="3">Methyl-accepting chemotaxis protein</fullName>
    </recommendedName>
</protein>
<name>K7AMT6_9ALTE</name>
<proteinExistence type="predicted"/>
<evidence type="ECO:0000313" key="1">
    <source>
        <dbReference type="EMBL" id="AGH42814.1"/>
    </source>
</evidence>
<keyword evidence="2" id="KW-1185">Reference proteome</keyword>
<evidence type="ECO:0008006" key="3">
    <source>
        <dbReference type="Google" id="ProtNLM"/>
    </source>
</evidence>